<evidence type="ECO:0000259" key="16">
    <source>
        <dbReference type="Pfam" id="PF08345"/>
    </source>
</evidence>
<keyword evidence="18" id="KW-1185">Reference proteome</keyword>
<comment type="similarity">
    <text evidence="4 12">Belongs to the FliF family.</text>
</comment>
<keyword evidence="8 14" id="KW-1133">Transmembrane helix</keyword>
<evidence type="ECO:0000256" key="9">
    <source>
        <dbReference type="ARBA" id="ARBA00023136"/>
    </source>
</evidence>
<feature type="compositionally biased region" description="Acidic residues" evidence="13">
    <location>
        <begin position="332"/>
        <end position="353"/>
    </location>
</feature>
<dbReference type="PANTHER" id="PTHR30046">
    <property type="entry name" value="FLAGELLAR M-RING PROTEIN"/>
    <property type="match status" value="1"/>
</dbReference>
<evidence type="ECO:0000256" key="12">
    <source>
        <dbReference type="PIRNR" id="PIRNR004862"/>
    </source>
</evidence>
<feature type="transmembrane region" description="Helical" evidence="14">
    <location>
        <begin position="477"/>
        <end position="495"/>
    </location>
</feature>
<evidence type="ECO:0000256" key="13">
    <source>
        <dbReference type="SAM" id="MobiDB-lite"/>
    </source>
</evidence>
<keyword evidence="17" id="KW-0282">Flagellum</keyword>
<keyword evidence="6" id="KW-1003">Cell membrane</keyword>
<keyword evidence="10 12" id="KW-0975">Bacterial flagellum</keyword>
<accession>A0AAJ0UED5</accession>
<feature type="domain" description="Flagellar M-ring N-terminal" evidence="15">
    <location>
        <begin position="49"/>
        <end position="224"/>
    </location>
</feature>
<comment type="function">
    <text evidence="1 12">The M ring may be actively involved in energy transduction.</text>
</comment>
<dbReference type="GO" id="GO:0003774">
    <property type="term" value="F:cytoskeletal motor activity"/>
    <property type="evidence" value="ECO:0007669"/>
    <property type="project" value="InterPro"/>
</dbReference>
<organism evidence="17 18">
    <name type="scientific">Halochromatium salexigens</name>
    <name type="common">Chromatium salexigens</name>
    <dbReference type="NCBI Taxonomy" id="49447"/>
    <lineage>
        <taxon>Bacteria</taxon>
        <taxon>Pseudomonadati</taxon>
        <taxon>Pseudomonadota</taxon>
        <taxon>Gammaproteobacteria</taxon>
        <taxon>Chromatiales</taxon>
        <taxon>Chromatiaceae</taxon>
        <taxon>Halochromatium</taxon>
    </lineage>
</organism>
<evidence type="ECO:0000313" key="17">
    <source>
        <dbReference type="EMBL" id="MBK5929796.1"/>
    </source>
</evidence>
<sequence length="574" mass="63222">MSNGDDTSTSAQSPLQRLQTLVRGNQAVALLIAGAALVALVTALLLWARAPDYRVLFSNLSEADGGRIISELDARAVPYRFSQGGQALLVPGDQVHSLRMQLAEQGLPQGGNVGFELMEDQPFGISQFAEQVNYQRGLEGELSRSIESLSPVERARVHIAMAQPSVFVRESEPAKASVVLTLQGGRRLNEGQINAIRHFVASSVPELAIEEVTLVDHRGRMLSQNPDPDKMDVTQLEYRGEVENAYQRRIETILEPLFGTGRVRAQVAAQIDFSHREETSERYAPNQPPNEASVRSRQSNVSYTGDDDLVGGIPGALSNTPPGVAPSPIDLPEPDEDAEPDPDPEADADADEANGADAAFASTKSLQRDDVVNYEVDRSVAHVRQQRGRLQRLSAAVVVDHRRELDENGEWQTVAPSEEELAQVERLAREAMGFSAERGDSIAVVSSPFSRQDQGPAPEWWQDPETIQLAVMLGEPLLWIFGLLLVYLLLLRPFIKHYTRPPQAPVASEAGVDAKVGDEDEGEDTDEDEEDAEIYEKPRKNKALGYQQKLAELREMAQRDPQIIALIVRNWLQT</sequence>
<comment type="subunit">
    <text evidence="11">The basal body constitutes a major portion of the flagellar organelle and consists of four rings (L,P,S, and M) mounted on a central rod. The M ring is integral to the inner membrane of the cell and may be connected to the flagellar rod via the S ring. The S (supramembrane ring) lies just distal to the M ring. The L and P rings lie in the outer membrane and the periplasmic space, respectively.</text>
</comment>
<reference evidence="17" key="1">
    <citation type="submission" date="2017-05" db="EMBL/GenBank/DDBJ databases">
        <authorList>
            <person name="Imhoff J.F."/>
            <person name="Rahn T."/>
            <person name="Kuenzel S."/>
            <person name="Neulinger S.C."/>
        </authorList>
    </citation>
    <scope>NUCLEOTIDE SEQUENCE</scope>
    <source>
        <strain evidence="17">DSM 4395</strain>
    </source>
</reference>
<dbReference type="NCBIfam" id="TIGR00206">
    <property type="entry name" value="fliF"/>
    <property type="match status" value="1"/>
</dbReference>
<dbReference type="InterPro" id="IPR013556">
    <property type="entry name" value="Flag_M-ring_C"/>
</dbReference>
<dbReference type="PANTHER" id="PTHR30046:SF0">
    <property type="entry name" value="FLAGELLAR M-RING PROTEIN"/>
    <property type="match status" value="1"/>
</dbReference>
<comment type="subcellular location">
    <subcellularLocation>
        <location evidence="2 12">Bacterial flagellum basal body</location>
    </subcellularLocation>
    <subcellularLocation>
        <location evidence="3">Cell membrane</location>
        <topology evidence="3">Multi-pass membrane protein</topology>
    </subcellularLocation>
</comment>
<keyword evidence="9 14" id="KW-0472">Membrane</keyword>
<feature type="transmembrane region" description="Helical" evidence="14">
    <location>
        <begin position="27"/>
        <end position="48"/>
    </location>
</feature>
<feature type="region of interest" description="Disordered" evidence="13">
    <location>
        <begin position="275"/>
        <end position="353"/>
    </location>
</feature>
<name>A0AAJ0UED5_HALSE</name>
<dbReference type="InterPro" id="IPR045851">
    <property type="entry name" value="AMP-bd_C_sf"/>
</dbReference>
<keyword evidence="17" id="KW-0966">Cell projection</keyword>
<protein>
    <recommendedName>
        <fullName evidence="5 12">Flagellar M-ring protein</fullName>
    </recommendedName>
</protein>
<evidence type="ECO:0000256" key="7">
    <source>
        <dbReference type="ARBA" id="ARBA00022692"/>
    </source>
</evidence>
<evidence type="ECO:0000256" key="14">
    <source>
        <dbReference type="SAM" id="Phobius"/>
    </source>
</evidence>
<feature type="compositionally biased region" description="Polar residues" evidence="13">
    <location>
        <begin position="289"/>
        <end position="303"/>
    </location>
</feature>
<dbReference type="PIRSF" id="PIRSF004862">
    <property type="entry name" value="FliF"/>
    <property type="match status" value="1"/>
</dbReference>
<dbReference type="RefSeq" id="WP_201244207.1">
    <property type="nucleotide sequence ID" value="NZ_NHSF01000023.1"/>
</dbReference>
<evidence type="ECO:0000256" key="10">
    <source>
        <dbReference type="ARBA" id="ARBA00023143"/>
    </source>
</evidence>
<gene>
    <name evidence="17" type="ORF">CCR82_04415</name>
</gene>
<feature type="domain" description="Flagellar M-ring C-terminal" evidence="16">
    <location>
        <begin position="254"/>
        <end position="449"/>
    </location>
</feature>
<evidence type="ECO:0000256" key="4">
    <source>
        <dbReference type="ARBA" id="ARBA00007971"/>
    </source>
</evidence>
<evidence type="ECO:0000259" key="15">
    <source>
        <dbReference type="Pfam" id="PF01514"/>
    </source>
</evidence>
<keyword evidence="17" id="KW-0969">Cilium</keyword>
<dbReference type="GO" id="GO:0009431">
    <property type="term" value="C:bacterial-type flagellum basal body, MS ring"/>
    <property type="evidence" value="ECO:0007669"/>
    <property type="project" value="InterPro"/>
</dbReference>
<evidence type="ECO:0000313" key="18">
    <source>
        <dbReference type="Proteomes" id="UP001296967"/>
    </source>
</evidence>
<proteinExistence type="inferred from homology"/>
<evidence type="ECO:0000256" key="5">
    <source>
        <dbReference type="ARBA" id="ARBA00017949"/>
    </source>
</evidence>
<dbReference type="PRINTS" id="PR01009">
    <property type="entry name" value="FLGMRINGFLIF"/>
</dbReference>
<dbReference type="InterPro" id="IPR000067">
    <property type="entry name" value="FlgMring_FliF"/>
</dbReference>
<evidence type="ECO:0000256" key="6">
    <source>
        <dbReference type="ARBA" id="ARBA00022475"/>
    </source>
</evidence>
<dbReference type="Pfam" id="PF08345">
    <property type="entry name" value="YscJ_FliF_C"/>
    <property type="match status" value="1"/>
</dbReference>
<dbReference type="Gene3D" id="3.30.300.30">
    <property type="match status" value="1"/>
</dbReference>
<dbReference type="InterPro" id="IPR006182">
    <property type="entry name" value="FliF_N_dom"/>
</dbReference>
<dbReference type="GO" id="GO:0071973">
    <property type="term" value="P:bacterial-type flagellum-dependent cell motility"/>
    <property type="evidence" value="ECO:0007669"/>
    <property type="project" value="InterPro"/>
</dbReference>
<dbReference type="AlphaFoldDB" id="A0AAJ0UED5"/>
<dbReference type="InterPro" id="IPR043427">
    <property type="entry name" value="YscJ/FliF"/>
</dbReference>
<dbReference type="EMBL" id="NHSF01000023">
    <property type="protein sequence ID" value="MBK5929796.1"/>
    <property type="molecule type" value="Genomic_DNA"/>
</dbReference>
<keyword evidence="7 14" id="KW-0812">Transmembrane</keyword>
<reference evidence="17" key="2">
    <citation type="journal article" date="2020" name="Microorganisms">
        <title>Osmotic Adaptation and Compatible Solute Biosynthesis of Phototrophic Bacteria as Revealed from Genome Analyses.</title>
        <authorList>
            <person name="Imhoff J.F."/>
            <person name="Rahn T."/>
            <person name="Kunzel S."/>
            <person name="Keller A."/>
            <person name="Neulinger S.C."/>
        </authorList>
    </citation>
    <scope>NUCLEOTIDE SEQUENCE</scope>
    <source>
        <strain evidence="17">DSM 4395</strain>
    </source>
</reference>
<dbReference type="Pfam" id="PF01514">
    <property type="entry name" value="YscJ_FliF"/>
    <property type="match status" value="1"/>
</dbReference>
<evidence type="ECO:0000256" key="2">
    <source>
        <dbReference type="ARBA" id="ARBA00004117"/>
    </source>
</evidence>
<comment type="caution">
    <text evidence="17">The sequence shown here is derived from an EMBL/GenBank/DDBJ whole genome shotgun (WGS) entry which is preliminary data.</text>
</comment>
<evidence type="ECO:0000256" key="1">
    <source>
        <dbReference type="ARBA" id="ARBA00003820"/>
    </source>
</evidence>
<feature type="compositionally biased region" description="Acidic residues" evidence="13">
    <location>
        <begin position="518"/>
        <end position="533"/>
    </location>
</feature>
<feature type="region of interest" description="Disordered" evidence="13">
    <location>
        <begin position="506"/>
        <end position="540"/>
    </location>
</feature>
<evidence type="ECO:0000256" key="11">
    <source>
        <dbReference type="ARBA" id="ARBA00025936"/>
    </source>
</evidence>
<dbReference type="Proteomes" id="UP001296967">
    <property type="component" value="Unassembled WGS sequence"/>
</dbReference>
<evidence type="ECO:0000256" key="8">
    <source>
        <dbReference type="ARBA" id="ARBA00022989"/>
    </source>
</evidence>
<dbReference type="GO" id="GO:0005886">
    <property type="term" value="C:plasma membrane"/>
    <property type="evidence" value="ECO:0007669"/>
    <property type="project" value="UniProtKB-SubCell"/>
</dbReference>
<evidence type="ECO:0000256" key="3">
    <source>
        <dbReference type="ARBA" id="ARBA00004651"/>
    </source>
</evidence>